<dbReference type="Proteomes" id="UP000306229">
    <property type="component" value="Chromosome"/>
</dbReference>
<dbReference type="AlphaFoldDB" id="A0A5B7TZ81"/>
<name>A0A5B7TZ81_9FLAO</name>
<reference evidence="1 2" key="1">
    <citation type="submission" date="2019-05" db="EMBL/GenBank/DDBJ databases">
        <title>Algicella ahnfeltiae gen. nov., sp. nov., a novel marine bacterium of the family Flavobacteriaceae isolated from a red alga.</title>
        <authorList>
            <person name="Nedashkovskaya O.I."/>
            <person name="Kukhlevskiy A.D."/>
            <person name="Kim S.-G."/>
            <person name="Zhukova N.V."/>
            <person name="Mikhailov V.V."/>
        </authorList>
    </citation>
    <scope>NUCLEOTIDE SEQUENCE [LARGE SCALE GENOMIC DNA]</scope>
    <source>
        <strain evidence="1 2">10Alg115</strain>
    </source>
</reference>
<dbReference type="EMBL" id="CP040749">
    <property type="protein sequence ID" value="QCX40753.1"/>
    <property type="molecule type" value="Genomic_DNA"/>
</dbReference>
<sequence>MTKHLQLLILLSLLIIEGVFSQKNTTKTNSNFDCKSSFIEFVKYAKGKDYEKAYIPWLRTFKNCPDYSIQIYIYGLKIVESRCENNYDQDREVESELIDSLFIKRIQYFPKNLGKIYSDWAIYLRESGASNDAVFKKLDAAFKANPTEMSIKNLTLYFKEITERNKDTNLQKVFDTYDDVMSAVHDKMDLLSEELDALNEKEVKGEVLTSKEKLKLKNNTINLRGLSQIEPILDQTYGTVADCDRLILLYKSGFKKNKTDPKWLKRAVSRLFLNDCKDNELYPKMVEEWVRLEKSIDVRIVSDSLFPDLHRPLSLVELNEEINKIKDPNKKAEYLLKIAYHYRFKNNSTSRAYAYKALEVRPSYGDAYLLIASLYASSANKCGDDEFSKRLVYVAAADKAKKAKEVDPSITAKADRVIKAYMKNAPGKRTNCFPQGEYKGLTTYEIKCWIGETVAYDPLKN</sequence>
<dbReference type="RefSeq" id="WP_138951996.1">
    <property type="nucleotide sequence ID" value="NZ_CP040749.1"/>
</dbReference>
<evidence type="ECO:0000313" key="1">
    <source>
        <dbReference type="EMBL" id="QCX40753.1"/>
    </source>
</evidence>
<gene>
    <name evidence="1" type="ORF">FF125_20760</name>
</gene>
<evidence type="ECO:0008006" key="3">
    <source>
        <dbReference type="Google" id="ProtNLM"/>
    </source>
</evidence>
<organism evidence="1 2">
    <name type="scientific">Aureibaculum algae</name>
    <dbReference type="NCBI Taxonomy" id="2584122"/>
    <lineage>
        <taxon>Bacteria</taxon>
        <taxon>Pseudomonadati</taxon>
        <taxon>Bacteroidota</taxon>
        <taxon>Flavobacteriia</taxon>
        <taxon>Flavobacteriales</taxon>
        <taxon>Flavobacteriaceae</taxon>
        <taxon>Aureibaculum</taxon>
    </lineage>
</organism>
<evidence type="ECO:0000313" key="2">
    <source>
        <dbReference type="Proteomes" id="UP000306229"/>
    </source>
</evidence>
<keyword evidence="2" id="KW-1185">Reference proteome</keyword>
<dbReference type="KEGG" id="fbe:FF125_20760"/>
<protein>
    <recommendedName>
        <fullName evidence="3">Tetratricopeptide repeat protein</fullName>
    </recommendedName>
</protein>
<accession>A0A5B7TZ81</accession>
<proteinExistence type="predicted"/>
<dbReference type="OrthoDB" id="1522899at2"/>